<reference evidence="3" key="1">
    <citation type="submission" date="2016-10" db="EMBL/GenBank/DDBJ databases">
        <authorList>
            <person name="Varghese N."/>
            <person name="Submissions S."/>
        </authorList>
    </citation>
    <scope>NUCLEOTIDE SEQUENCE [LARGE SCALE GENOMIC DNA]</scope>
    <source>
        <strain evidence="3">IBRC-M 10760</strain>
    </source>
</reference>
<feature type="compositionally biased region" description="Basic and acidic residues" evidence="1">
    <location>
        <begin position="1"/>
        <end position="12"/>
    </location>
</feature>
<gene>
    <name evidence="2" type="ORF">SAMN05216218_1322</name>
</gene>
<protein>
    <recommendedName>
        <fullName evidence="4">Conditioned medium-induced protein 4</fullName>
    </recommendedName>
</protein>
<sequence>MDEKTEELRDLFVEVTDEETVTERQEEGPGSLTDADEAAVADRIAAVVATMRERYDFVTDLDDDALATVVRGFYDGANDAAIAETVDETPEDVFRARTDLHLLDDEDTEFPFDLADLRDARVDAEDPDTAALADTLDADPEAVERALLVADAQKAIRRVSGRFQSEFEDAIPDAALSIRLTDTAQESGLDEAAEDIETDTKF</sequence>
<dbReference type="Proteomes" id="UP000199076">
    <property type="component" value="Unassembled WGS sequence"/>
</dbReference>
<dbReference type="RefSeq" id="WP_092695688.1">
    <property type="nucleotide sequence ID" value="NZ_FNBK01000032.1"/>
</dbReference>
<dbReference type="AlphaFoldDB" id="A0A1G7TXH3"/>
<feature type="region of interest" description="Disordered" evidence="1">
    <location>
        <begin position="1"/>
        <end position="36"/>
    </location>
</feature>
<dbReference type="EMBL" id="FNBK01000032">
    <property type="protein sequence ID" value="SDG39724.1"/>
    <property type="molecule type" value="Genomic_DNA"/>
</dbReference>
<organism evidence="2 3">
    <name type="scientific">Halorientalis regularis</name>
    <dbReference type="NCBI Taxonomy" id="660518"/>
    <lineage>
        <taxon>Archaea</taxon>
        <taxon>Methanobacteriati</taxon>
        <taxon>Methanobacteriota</taxon>
        <taxon>Stenosarchaea group</taxon>
        <taxon>Halobacteria</taxon>
        <taxon>Halobacteriales</taxon>
        <taxon>Haloarculaceae</taxon>
        <taxon>Halorientalis</taxon>
    </lineage>
</organism>
<proteinExistence type="predicted"/>
<evidence type="ECO:0008006" key="4">
    <source>
        <dbReference type="Google" id="ProtNLM"/>
    </source>
</evidence>
<evidence type="ECO:0000313" key="2">
    <source>
        <dbReference type="EMBL" id="SDG39724.1"/>
    </source>
</evidence>
<dbReference type="OrthoDB" id="146450at2157"/>
<accession>A0A1G7TXH3</accession>
<name>A0A1G7TXH3_9EURY</name>
<keyword evidence="3" id="KW-1185">Reference proteome</keyword>
<evidence type="ECO:0000313" key="3">
    <source>
        <dbReference type="Proteomes" id="UP000199076"/>
    </source>
</evidence>
<evidence type="ECO:0000256" key="1">
    <source>
        <dbReference type="SAM" id="MobiDB-lite"/>
    </source>
</evidence>